<gene>
    <name evidence="1" type="ORF">KGD84_02095</name>
</gene>
<proteinExistence type="predicted"/>
<sequence>MVLGCHGGAGATTLAALLGTPWDLGAYTPDRDLISVFGRPLVLVTRDGITATTRLAEVVNVLEHNGLRPAALVVVADGSGPEPPESSARLRLVGERTGPPIRFPFVPGLRYVDAAEAARVKLPGKASRALARITAAAGVRTPTPAG</sequence>
<evidence type="ECO:0000313" key="1">
    <source>
        <dbReference type="EMBL" id="QUX25691.1"/>
    </source>
</evidence>
<dbReference type="Proteomes" id="UP000676079">
    <property type="component" value="Chromosome"/>
</dbReference>
<name>A0ABX8BUD7_9ACTN</name>
<evidence type="ECO:0000313" key="2">
    <source>
        <dbReference type="Proteomes" id="UP000676079"/>
    </source>
</evidence>
<protein>
    <submittedName>
        <fullName evidence="1">Uncharacterized protein</fullName>
    </submittedName>
</protein>
<keyword evidence="2" id="KW-1185">Reference proteome</keyword>
<reference evidence="1 2" key="1">
    <citation type="submission" date="2021-05" db="EMBL/GenBank/DDBJ databases">
        <title>Direct Submission.</title>
        <authorList>
            <person name="Li K."/>
            <person name="Gao J."/>
        </authorList>
    </citation>
    <scope>NUCLEOTIDE SEQUENCE [LARGE SCALE GENOMIC DNA]</scope>
    <source>
        <strain evidence="1 2">Mg02</strain>
    </source>
</reference>
<accession>A0ABX8BUD7</accession>
<dbReference type="EMBL" id="CP074133">
    <property type="protein sequence ID" value="QUX25691.1"/>
    <property type="molecule type" value="Genomic_DNA"/>
</dbReference>
<organism evidence="1 2">
    <name type="scientific">Nocardiopsis changdeensis</name>
    <dbReference type="NCBI Taxonomy" id="2831969"/>
    <lineage>
        <taxon>Bacteria</taxon>
        <taxon>Bacillati</taxon>
        <taxon>Actinomycetota</taxon>
        <taxon>Actinomycetes</taxon>
        <taxon>Streptosporangiales</taxon>
        <taxon>Nocardiopsidaceae</taxon>
        <taxon>Nocardiopsis</taxon>
    </lineage>
</organism>